<accession>A0ABY7Q0T9</accession>
<evidence type="ECO:0000313" key="4">
    <source>
        <dbReference type="EMBL" id="WBP86267.1"/>
    </source>
</evidence>
<dbReference type="RefSeq" id="WP_270142805.1">
    <property type="nucleotide sequence ID" value="NZ_CP115450.1"/>
</dbReference>
<dbReference type="InterPro" id="IPR020965">
    <property type="entry name" value="Prenyltransferase_CloQ"/>
</dbReference>
<gene>
    <name evidence="4" type="ORF">O1G21_10700</name>
</gene>
<dbReference type="Proteomes" id="UP001212821">
    <property type="component" value="Chromosome"/>
</dbReference>
<dbReference type="SFLD" id="SFLDG01163">
    <property type="entry name" value="II"/>
    <property type="match status" value="1"/>
</dbReference>
<name>A0ABY7Q0T9_9ACTN</name>
<comment type="similarity">
    <text evidence="1">Belongs to the aromatic prenyltransferase family.</text>
</comment>
<evidence type="ECO:0000313" key="5">
    <source>
        <dbReference type="Proteomes" id="UP001212821"/>
    </source>
</evidence>
<evidence type="ECO:0000256" key="3">
    <source>
        <dbReference type="ARBA" id="ARBA00022679"/>
    </source>
</evidence>
<evidence type="ECO:0000256" key="1">
    <source>
        <dbReference type="ARBA" id="ARBA00005368"/>
    </source>
</evidence>
<keyword evidence="3" id="KW-0808">Transferase</keyword>
<reference evidence="5" key="1">
    <citation type="submission" date="2022-12" db="EMBL/GenBank/DDBJ databases">
        <authorList>
            <person name="Mo P."/>
        </authorList>
    </citation>
    <scope>NUCLEOTIDE SEQUENCE [LARGE SCALE GENOMIC DNA]</scope>
    <source>
        <strain evidence="5">HUAS 3-15</strain>
    </source>
</reference>
<proteinExistence type="inferred from homology"/>
<dbReference type="InterPro" id="IPR036239">
    <property type="entry name" value="PrenylTrfase-like_sf"/>
</dbReference>
<dbReference type="Pfam" id="PF11468">
    <property type="entry name" value="PTase_Orf2"/>
    <property type="match status" value="1"/>
</dbReference>
<organism evidence="4 5">
    <name type="scientific">Kitasatospora cathayae</name>
    <dbReference type="NCBI Taxonomy" id="3004092"/>
    <lineage>
        <taxon>Bacteria</taxon>
        <taxon>Bacillati</taxon>
        <taxon>Actinomycetota</taxon>
        <taxon>Actinomycetes</taxon>
        <taxon>Kitasatosporales</taxon>
        <taxon>Streptomycetaceae</taxon>
        <taxon>Kitasatospora</taxon>
    </lineage>
</organism>
<sequence>MGSAVDFSPSRFLKDIEATTVLLGIDYSEAMTRRVLDAYEESFHRGAVLWRTTDKPDGVLNYRFYERVPVDTVSIAAQTGLLGPHNQTASLISAWSSLYEGSTQLCDFDAVRGLAKTWVYLGGIRPLEAVLGAPGVPDTIRRHHGGFRELGLTSVRHVAVDYQHDTANLYFRVQEGLSPKAAARLLALSRSTPPDETTFKDMVDFTAPDGHTFSVTLRISTGQVERVGIYALRLPAGQFPRLNDRLAAFFSGAPSHDEEEMNAVAWSFGAGGSRYVKAERSYCGRLVALMREWNSPMTDPGRQP</sequence>
<protein>
    <submittedName>
        <fullName evidence="4">Aromatic prenyltransferase</fullName>
    </submittedName>
</protein>
<keyword evidence="2" id="KW-0637">Prenyltransferase</keyword>
<keyword evidence="5" id="KW-1185">Reference proteome</keyword>
<dbReference type="EMBL" id="CP115450">
    <property type="protein sequence ID" value="WBP86267.1"/>
    <property type="molecule type" value="Genomic_DNA"/>
</dbReference>
<dbReference type="InterPro" id="IPR033964">
    <property type="entry name" value="ABBA"/>
</dbReference>
<dbReference type="SFLD" id="SFLDS00036">
    <property type="entry name" value="Aromatic_Prenyltransferase"/>
    <property type="match status" value="1"/>
</dbReference>
<dbReference type="SUPFAM" id="SSF143492">
    <property type="entry name" value="Prenyltransferase-like"/>
    <property type="match status" value="1"/>
</dbReference>
<evidence type="ECO:0000256" key="2">
    <source>
        <dbReference type="ARBA" id="ARBA00022602"/>
    </source>
</evidence>